<feature type="signal peptide" evidence="1">
    <location>
        <begin position="1"/>
        <end position="27"/>
    </location>
</feature>
<feature type="chain" id="PRO_5008002090" description="PknH-like extracellular domain-containing protein" evidence="1">
    <location>
        <begin position="28"/>
        <end position="411"/>
    </location>
</feature>
<accession>A0A172UHY1</accession>
<evidence type="ECO:0000256" key="1">
    <source>
        <dbReference type="SAM" id="SignalP"/>
    </source>
</evidence>
<reference evidence="4 5" key="1">
    <citation type="submission" date="2016-05" db="EMBL/GenBank/DDBJ databases">
        <title>Complete genome sequence of a phthalic acid esters degrading Mycobacterium sp. YC-RL4.</title>
        <authorList>
            <person name="Ren L."/>
            <person name="Fan S."/>
            <person name="Ruth N."/>
            <person name="Jia Y."/>
            <person name="Wang J."/>
            <person name="Qiao C."/>
        </authorList>
    </citation>
    <scope>NUCLEOTIDE SEQUENCE [LARGE SCALE GENOMIC DNA]</scope>
    <source>
        <strain evidence="4 5">YC-RL4</strain>
    </source>
</reference>
<proteinExistence type="predicted"/>
<keyword evidence="1" id="KW-0732">Signal</keyword>
<evidence type="ECO:0000259" key="2">
    <source>
        <dbReference type="Pfam" id="PF24088"/>
    </source>
</evidence>
<organism evidence="4 5">
    <name type="scientific">Mycobacterium adipatum</name>
    <dbReference type="NCBI Taxonomy" id="1682113"/>
    <lineage>
        <taxon>Bacteria</taxon>
        <taxon>Bacillati</taxon>
        <taxon>Actinomycetota</taxon>
        <taxon>Actinomycetes</taxon>
        <taxon>Mycobacteriales</taxon>
        <taxon>Mycobacteriaceae</taxon>
        <taxon>Mycobacterium</taxon>
    </lineage>
</organism>
<dbReference type="Pfam" id="PF24092">
    <property type="entry name" value="DUF7373_C"/>
    <property type="match status" value="1"/>
</dbReference>
<keyword evidence="5" id="KW-1185">Reference proteome</keyword>
<name>A0A172UHY1_9MYCO</name>
<dbReference type="Proteomes" id="UP000077143">
    <property type="component" value="Chromosome"/>
</dbReference>
<dbReference type="InterPro" id="IPR056463">
    <property type="entry name" value="DUF7373_C"/>
</dbReference>
<dbReference type="OrthoDB" id="4569937at2"/>
<protein>
    <recommendedName>
        <fullName evidence="6">PknH-like extracellular domain-containing protein</fullName>
    </recommendedName>
</protein>
<evidence type="ECO:0000313" key="5">
    <source>
        <dbReference type="Proteomes" id="UP000077143"/>
    </source>
</evidence>
<gene>
    <name evidence="4" type="ORF">A7U43_03720</name>
</gene>
<feature type="domain" description="DUF7373" evidence="3">
    <location>
        <begin position="288"/>
        <end position="409"/>
    </location>
</feature>
<sequence>MNTSETLRRFTKVVSVAATAALFAACAAPDDSATQPDPGVPGANVPTTTVAPIVNPALLDAGTYPTAVRPPLGTAGDPRVGAITDAQNLAGFVVGPWEADEALVTPYLATYYLLDSAGSLMQLAPEGVAQQAETHGLVNGFASARQVADKTVMINAVFRFPDAAAAASATVDMNTSAAAQAIRGVTPTPAVIPGHPEAAASTYPFTPHESEREWTVIRSFAPHGPYVFMQLVQSVDGFDAAAALVRKAIEVQGPRIDGFAPAPADALADVPLDPSGLLAKALPLPGSAAPTKNAVYSRGGAVHFQSNPIASKTLFTDTGVTAVAMALTNVYEAKSPGLASMVVGSFSKEVTAQGAAPADSVPALPDSHCSARGKAFYCVAAAGRYAVEVNAETLPEAHQQMAAQYILLTAP</sequence>
<evidence type="ECO:0000313" key="4">
    <source>
        <dbReference type="EMBL" id="ANE78565.1"/>
    </source>
</evidence>
<dbReference type="EMBL" id="CP015596">
    <property type="protein sequence ID" value="ANE78565.1"/>
    <property type="molecule type" value="Genomic_DNA"/>
</dbReference>
<evidence type="ECO:0008006" key="6">
    <source>
        <dbReference type="Google" id="ProtNLM"/>
    </source>
</evidence>
<feature type="domain" description="DUF7373" evidence="2">
    <location>
        <begin position="73"/>
        <end position="272"/>
    </location>
</feature>
<dbReference type="STRING" id="1682113.A7U43_03720"/>
<dbReference type="InterPro" id="IPR055797">
    <property type="entry name" value="DUF7373"/>
</dbReference>
<dbReference type="AlphaFoldDB" id="A0A172UHY1"/>
<dbReference type="RefSeq" id="WP_067991285.1">
    <property type="nucleotide sequence ID" value="NZ_CP015596.1"/>
</dbReference>
<dbReference type="KEGG" id="madi:A7U43_03720"/>
<dbReference type="Pfam" id="PF24088">
    <property type="entry name" value="DUF7373"/>
    <property type="match status" value="1"/>
</dbReference>
<evidence type="ECO:0000259" key="3">
    <source>
        <dbReference type="Pfam" id="PF24092"/>
    </source>
</evidence>